<dbReference type="RefSeq" id="WP_013557601.1">
    <property type="nucleotide sequence ID" value="NC_014958.1"/>
</dbReference>
<dbReference type="EMBL" id="CP002454">
    <property type="protein sequence ID" value="ADV68096.1"/>
    <property type="molecule type" value="Genomic_DNA"/>
</dbReference>
<evidence type="ECO:0000313" key="2">
    <source>
        <dbReference type="Proteomes" id="UP000008635"/>
    </source>
</evidence>
<dbReference type="InterPro" id="IPR000600">
    <property type="entry name" value="ROK"/>
</dbReference>
<dbReference type="HOGENOM" id="CLU_036604_13_3_0"/>
<dbReference type="InterPro" id="IPR036390">
    <property type="entry name" value="WH_DNA-bd_sf"/>
</dbReference>
<dbReference type="InterPro" id="IPR043129">
    <property type="entry name" value="ATPase_NBD"/>
</dbReference>
<dbReference type="Proteomes" id="UP000008635">
    <property type="component" value="Chromosome"/>
</dbReference>
<dbReference type="CDD" id="cd24076">
    <property type="entry name" value="ASKHA_ATPase_ROK_BsXylR-like"/>
    <property type="match status" value="1"/>
</dbReference>
<keyword evidence="1" id="KW-0808">Transferase</keyword>
<keyword evidence="1" id="KW-0418">Kinase</keyword>
<reference evidence="2" key="2">
    <citation type="submission" date="2011-01" db="EMBL/GenBank/DDBJ databases">
        <title>The complete genome of Deinococcus maricopensis DSM 21211.</title>
        <authorList>
            <consortium name="US DOE Joint Genome Institute (JGI-PGF)"/>
            <person name="Lucas S."/>
            <person name="Copeland A."/>
            <person name="Lapidus A."/>
            <person name="Goodwin L."/>
            <person name="Pitluck S."/>
            <person name="Kyrpides N."/>
            <person name="Mavromatis K."/>
            <person name="Pagani I."/>
            <person name="Ivanova N."/>
            <person name="Ovchinnikova G."/>
            <person name="Zeytun A."/>
            <person name="Detter J.C."/>
            <person name="Han C."/>
            <person name="Land M."/>
            <person name="Hauser L."/>
            <person name="Markowitz V."/>
            <person name="Cheng J.-F."/>
            <person name="Hugenholtz P."/>
            <person name="Woyke T."/>
            <person name="Wu D."/>
            <person name="Pukall R."/>
            <person name="Gehrich-Schroeter G."/>
            <person name="Brambilla E."/>
            <person name="Klenk H.-P."/>
            <person name="Eisen J.A."/>
        </authorList>
    </citation>
    <scope>NUCLEOTIDE SEQUENCE [LARGE SCALE GENOMIC DNA]</scope>
    <source>
        <strain evidence="2">DSM 21211 / LMG 22137 / NRRL B-23946 / LB-34</strain>
    </source>
</reference>
<dbReference type="eggNOG" id="COG1940">
    <property type="taxonomic scope" value="Bacteria"/>
</dbReference>
<dbReference type="Gene3D" id="3.30.420.40">
    <property type="match status" value="2"/>
</dbReference>
<dbReference type="KEGG" id="dmr:Deima_2461"/>
<dbReference type="AlphaFoldDB" id="E8UAK7"/>
<keyword evidence="2" id="KW-1185">Reference proteome</keyword>
<dbReference type="OrthoDB" id="9796533at2"/>
<accession>E8UAK7</accession>
<sequence precursor="true">MPHHARTDVLDPAAVRARHTLLILDQLWHEDLARVDLAARVGLSRSAISSIINELHAAHLVLEVGRRERHHAGRRATVLTLNAQAAFLIAVDLGATHVRAALLDLRCRVLSTREVPHDIQTGPERTYAAIHELIAAVLADASVSVERVAMIGVGIPGPVDHHTGRVVSPPNMRGWDDENVAGNLERTYPAPVYVDNDANLGALAEHRFGQRAGTADLVYVKAATGIGAGVILGGRLHRGARGGAGEVGHISINEHGPAGRSGNPGSLESYASAPVILDIFRAYARAGATTSLPADTDLTGLMRAADRDPLARRVWQETGQHLGIAVTTMLNLFNPGAVVLGGTLSRAGEPLLHAVRAVVQHRAMSINRDRVHIDLGTLGAMTTVLGAGVMLLDHLFTPTGLRHLYAVANGSAYAPAPPRAPPLLVAHTGTDRTALQTRPTLIPGGTT</sequence>
<proteinExistence type="predicted"/>
<evidence type="ECO:0000313" key="1">
    <source>
        <dbReference type="EMBL" id="ADV68096.1"/>
    </source>
</evidence>
<dbReference type="Pfam" id="PF00480">
    <property type="entry name" value="ROK"/>
    <property type="match status" value="1"/>
</dbReference>
<dbReference type="PANTHER" id="PTHR18964:SF173">
    <property type="entry name" value="GLUCOKINASE"/>
    <property type="match status" value="1"/>
</dbReference>
<dbReference type="Gene3D" id="1.10.10.10">
    <property type="entry name" value="Winged helix-like DNA-binding domain superfamily/Winged helix DNA-binding domain"/>
    <property type="match status" value="1"/>
</dbReference>
<dbReference type="GO" id="GO:0004340">
    <property type="term" value="F:glucokinase activity"/>
    <property type="evidence" value="ECO:0007669"/>
    <property type="project" value="UniProtKB-EC"/>
</dbReference>
<reference evidence="1 2" key="1">
    <citation type="journal article" date="2011" name="Stand. Genomic Sci.">
        <title>Complete genome sequence of Deinococcus maricopensis type strain (LB-34).</title>
        <authorList>
            <person name="Pukall R."/>
            <person name="Zeytun A."/>
            <person name="Lucas S."/>
            <person name="Lapidus A."/>
            <person name="Hammon N."/>
            <person name="Deshpande S."/>
            <person name="Nolan M."/>
            <person name="Cheng J.F."/>
            <person name="Pitluck S."/>
            <person name="Liolios K."/>
            <person name="Pagani I."/>
            <person name="Mikhailova N."/>
            <person name="Ivanova N."/>
            <person name="Mavromatis K."/>
            <person name="Pati A."/>
            <person name="Tapia R."/>
            <person name="Han C."/>
            <person name="Goodwin L."/>
            <person name="Chen A."/>
            <person name="Palaniappan K."/>
            <person name="Land M."/>
            <person name="Hauser L."/>
            <person name="Chang Y.J."/>
            <person name="Jeffries C.D."/>
            <person name="Brambilla E.M."/>
            <person name="Rohde M."/>
            <person name="Goker M."/>
            <person name="Detter J.C."/>
            <person name="Woyke T."/>
            <person name="Bristow J."/>
            <person name="Eisen J.A."/>
            <person name="Markowitz V."/>
            <person name="Hugenholtz P."/>
            <person name="Kyrpides N.C."/>
            <person name="Klenk H.P."/>
        </authorList>
    </citation>
    <scope>NUCLEOTIDE SEQUENCE [LARGE SCALE GENOMIC DNA]</scope>
    <source>
        <strain evidence="2">DSM 21211 / LMG 22137 / NRRL B-23946 / LB-34</strain>
    </source>
</reference>
<dbReference type="SUPFAM" id="SSF53067">
    <property type="entry name" value="Actin-like ATPase domain"/>
    <property type="match status" value="1"/>
</dbReference>
<name>E8UAK7_DEIML</name>
<protein>
    <submittedName>
        <fullName evidence="1">Glucokinase</fullName>
        <ecNumber evidence="1">2.7.1.2</ecNumber>
    </submittedName>
</protein>
<dbReference type="SUPFAM" id="SSF46785">
    <property type="entry name" value="Winged helix' DNA-binding domain"/>
    <property type="match status" value="1"/>
</dbReference>
<dbReference type="STRING" id="709986.Deima_2461"/>
<organism evidence="1 2">
    <name type="scientific">Deinococcus maricopensis (strain DSM 21211 / LMG 22137 / NRRL B-23946 / LB-34)</name>
    <dbReference type="NCBI Taxonomy" id="709986"/>
    <lineage>
        <taxon>Bacteria</taxon>
        <taxon>Thermotogati</taxon>
        <taxon>Deinococcota</taxon>
        <taxon>Deinococci</taxon>
        <taxon>Deinococcales</taxon>
        <taxon>Deinococcaceae</taxon>
        <taxon>Deinococcus</taxon>
    </lineage>
</organism>
<gene>
    <name evidence="1" type="ordered locus">Deima_2461</name>
</gene>
<dbReference type="InterPro" id="IPR036388">
    <property type="entry name" value="WH-like_DNA-bd_sf"/>
</dbReference>
<dbReference type="EC" id="2.7.1.2" evidence="1"/>
<dbReference type="PANTHER" id="PTHR18964">
    <property type="entry name" value="ROK (REPRESSOR, ORF, KINASE) FAMILY"/>
    <property type="match status" value="1"/>
</dbReference>